<comment type="similarity">
    <text evidence="4">Belongs to the cytochrome b5 family.</text>
</comment>
<evidence type="ECO:0000313" key="8">
    <source>
        <dbReference type="Proteomes" id="UP000710432"/>
    </source>
</evidence>
<dbReference type="InterPro" id="IPR001199">
    <property type="entry name" value="Cyt_B5-like_heme/steroid-bd"/>
</dbReference>
<dbReference type="GO" id="GO:0005741">
    <property type="term" value="C:mitochondrial outer membrane"/>
    <property type="evidence" value="ECO:0007669"/>
    <property type="project" value="TreeGrafter"/>
</dbReference>
<keyword evidence="3" id="KW-0408">Iron</keyword>
<evidence type="ECO:0000256" key="5">
    <source>
        <dbReference type="SAM" id="Phobius"/>
    </source>
</evidence>
<dbReference type="AlphaFoldDB" id="A0A8J6KX55"/>
<keyword evidence="5" id="KW-1133">Transmembrane helix</keyword>
<dbReference type="GO" id="GO:0046872">
    <property type="term" value="F:metal ion binding"/>
    <property type="evidence" value="ECO:0007669"/>
    <property type="project" value="UniProtKB-KW"/>
</dbReference>
<dbReference type="Proteomes" id="UP000710432">
    <property type="component" value="Unassembled WGS sequence"/>
</dbReference>
<evidence type="ECO:0000256" key="4">
    <source>
        <dbReference type="ARBA" id="ARBA00038168"/>
    </source>
</evidence>
<dbReference type="PROSITE" id="PS50255">
    <property type="entry name" value="CYTOCHROME_B5_2"/>
    <property type="match status" value="1"/>
</dbReference>
<sequence>MTTPEASGSGGNDEGCDPSVTYYRLEEVAKRNTAEETWMVIHGRVYDITRFLSEVRVWEAGGRGERPGLGAGLSRVGTFAEMKKGATLILRELASDHAWQHPGGEEVLLEQAGADATESFEDVGHSPDAREMLKQYYIGDVHPDPSKSSTCKSCWAYWILPVVGAILVGFLYRHFTTDSKSS</sequence>
<dbReference type="PANTHER" id="PTHR19359">
    <property type="entry name" value="CYTOCHROME B5"/>
    <property type="match status" value="1"/>
</dbReference>
<proteinExistence type="inferred from homology"/>
<name>A0A8J6KX55_MICOH</name>
<evidence type="ECO:0000256" key="1">
    <source>
        <dbReference type="ARBA" id="ARBA00022617"/>
    </source>
</evidence>
<gene>
    <name evidence="7" type="ORF">LTLLF_140455</name>
</gene>
<reference evidence="7" key="1">
    <citation type="submission" date="2020-03" db="EMBL/GenBank/DDBJ databases">
        <title>Studies in the Genomics of Life Span.</title>
        <authorList>
            <person name="Glass D."/>
        </authorList>
    </citation>
    <scope>NUCLEOTIDE SEQUENCE</scope>
    <source>
        <strain evidence="7">LTLLF</strain>
        <tissue evidence="7">Muscle</tissue>
    </source>
</reference>
<keyword evidence="2" id="KW-0479">Metal-binding</keyword>
<dbReference type="SMART" id="SM01117">
    <property type="entry name" value="Cyt-b5"/>
    <property type="match status" value="1"/>
</dbReference>
<dbReference type="Pfam" id="PF00173">
    <property type="entry name" value="Cyt-b5"/>
    <property type="match status" value="2"/>
</dbReference>
<dbReference type="PANTHER" id="PTHR19359:SF95">
    <property type="entry name" value="CYTOCHROME B5 TYPE B"/>
    <property type="match status" value="1"/>
</dbReference>
<dbReference type="InterPro" id="IPR036400">
    <property type="entry name" value="Cyt_B5-like_heme/steroid_sf"/>
</dbReference>
<feature type="transmembrane region" description="Helical" evidence="5">
    <location>
        <begin position="155"/>
        <end position="172"/>
    </location>
</feature>
<dbReference type="Gene3D" id="3.10.120.10">
    <property type="entry name" value="Cytochrome b5-like heme/steroid binding domain"/>
    <property type="match status" value="1"/>
</dbReference>
<dbReference type="SUPFAM" id="SSF55856">
    <property type="entry name" value="Cytochrome b5-like heme/steroid binding domain"/>
    <property type="match status" value="2"/>
</dbReference>
<evidence type="ECO:0000256" key="2">
    <source>
        <dbReference type="ARBA" id="ARBA00022723"/>
    </source>
</evidence>
<evidence type="ECO:0000256" key="3">
    <source>
        <dbReference type="ARBA" id="ARBA00023004"/>
    </source>
</evidence>
<dbReference type="EMBL" id="JAATJU010021600">
    <property type="protein sequence ID" value="KAH0513186.1"/>
    <property type="molecule type" value="Genomic_DNA"/>
</dbReference>
<evidence type="ECO:0000313" key="7">
    <source>
        <dbReference type="EMBL" id="KAH0513186.1"/>
    </source>
</evidence>
<comment type="caution">
    <text evidence="7">The sequence shown here is derived from an EMBL/GenBank/DDBJ whole genome shotgun (WGS) entry which is preliminary data.</text>
</comment>
<keyword evidence="5" id="KW-0472">Membrane</keyword>
<keyword evidence="1" id="KW-0349">Heme</keyword>
<organism evidence="7 8">
    <name type="scientific">Microtus ochrogaster</name>
    <name type="common">Prairie vole</name>
    <dbReference type="NCBI Taxonomy" id="79684"/>
    <lineage>
        <taxon>Eukaryota</taxon>
        <taxon>Metazoa</taxon>
        <taxon>Chordata</taxon>
        <taxon>Craniata</taxon>
        <taxon>Vertebrata</taxon>
        <taxon>Euteleostomi</taxon>
        <taxon>Mammalia</taxon>
        <taxon>Eutheria</taxon>
        <taxon>Euarchontoglires</taxon>
        <taxon>Glires</taxon>
        <taxon>Rodentia</taxon>
        <taxon>Myomorpha</taxon>
        <taxon>Muroidea</taxon>
        <taxon>Cricetidae</taxon>
        <taxon>Arvicolinae</taxon>
        <taxon>Microtus</taxon>
    </lineage>
</organism>
<feature type="domain" description="Cytochrome b5 heme-binding" evidence="6">
    <location>
        <begin position="20"/>
        <end position="142"/>
    </location>
</feature>
<protein>
    <submittedName>
        <fullName evidence="7">Cytochrome b5 type B</fullName>
    </submittedName>
</protein>
<evidence type="ECO:0000259" key="6">
    <source>
        <dbReference type="PROSITE" id="PS50255"/>
    </source>
</evidence>
<dbReference type="InterPro" id="IPR050668">
    <property type="entry name" value="Cytochrome_b5"/>
</dbReference>
<dbReference type="GO" id="GO:0020037">
    <property type="term" value="F:heme binding"/>
    <property type="evidence" value="ECO:0007669"/>
    <property type="project" value="TreeGrafter"/>
</dbReference>
<accession>A0A8J6KX55</accession>
<keyword evidence="5" id="KW-0812">Transmembrane</keyword>